<dbReference type="PANTHER" id="PTHR23272:SF187">
    <property type="entry name" value="AC9 TRANSPOSASE-RELATED"/>
    <property type="match status" value="1"/>
</dbReference>
<evidence type="ECO:0000259" key="2">
    <source>
        <dbReference type="Pfam" id="PF14372"/>
    </source>
</evidence>
<dbReference type="Proteomes" id="UP000275267">
    <property type="component" value="Unassembled WGS sequence"/>
</dbReference>
<dbReference type="Pfam" id="PF05699">
    <property type="entry name" value="Dimer_Tnp_hAT"/>
    <property type="match status" value="1"/>
</dbReference>
<evidence type="ECO:0000313" key="3">
    <source>
        <dbReference type="EMBL" id="RLN40802.1"/>
    </source>
</evidence>
<gene>
    <name evidence="3" type="ORF">C2845_PM01G06650</name>
</gene>
<dbReference type="AlphaFoldDB" id="A0A3L6TKJ7"/>
<keyword evidence="4" id="KW-1185">Reference proteome</keyword>
<evidence type="ECO:0000313" key="4">
    <source>
        <dbReference type="Proteomes" id="UP000275267"/>
    </source>
</evidence>
<proteinExistence type="predicted"/>
<evidence type="ECO:0000259" key="1">
    <source>
        <dbReference type="Pfam" id="PF05699"/>
    </source>
</evidence>
<dbReference type="EMBL" id="PQIB02000001">
    <property type="protein sequence ID" value="RLN40802.1"/>
    <property type="molecule type" value="Genomic_DNA"/>
</dbReference>
<dbReference type="InterPro" id="IPR008906">
    <property type="entry name" value="HATC_C_dom"/>
</dbReference>
<reference evidence="4" key="1">
    <citation type="journal article" date="2019" name="Nat. Commun.">
        <title>The genome of broomcorn millet.</title>
        <authorList>
            <person name="Zou C."/>
            <person name="Miki D."/>
            <person name="Li D."/>
            <person name="Tang Q."/>
            <person name="Xiao L."/>
            <person name="Rajput S."/>
            <person name="Deng P."/>
            <person name="Jia W."/>
            <person name="Huang R."/>
            <person name="Zhang M."/>
            <person name="Sun Y."/>
            <person name="Hu J."/>
            <person name="Fu X."/>
            <person name="Schnable P.S."/>
            <person name="Li F."/>
            <person name="Zhang H."/>
            <person name="Feng B."/>
            <person name="Zhu X."/>
            <person name="Liu R."/>
            <person name="Schnable J.C."/>
            <person name="Zhu J.-K."/>
            <person name="Zhang H."/>
        </authorList>
    </citation>
    <scope>NUCLEOTIDE SEQUENCE [LARGE SCALE GENOMIC DNA]</scope>
</reference>
<protein>
    <submittedName>
        <fullName evidence="3">Activator-like transposable element</fullName>
    </submittedName>
</protein>
<feature type="domain" description="hAT-like transposase RNase-H fold" evidence="2">
    <location>
        <begin position="8"/>
        <end position="107"/>
    </location>
</feature>
<organism evidence="3 4">
    <name type="scientific">Panicum miliaceum</name>
    <name type="common">Proso millet</name>
    <name type="synonym">Broomcorn millet</name>
    <dbReference type="NCBI Taxonomy" id="4540"/>
    <lineage>
        <taxon>Eukaryota</taxon>
        <taxon>Viridiplantae</taxon>
        <taxon>Streptophyta</taxon>
        <taxon>Embryophyta</taxon>
        <taxon>Tracheophyta</taxon>
        <taxon>Spermatophyta</taxon>
        <taxon>Magnoliopsida</taxon>
        <taxon>Liliopsida</taxon>
        <taxon>Poales</taxon>
        <taxon>Poaceae</taxon>
        <taxon>PACMAD clade</taxon>
        <taxon>Panicoideae</taxon>
        <taxon>Panicodae</taxon>
        <taxon>Paniceae</taxon>
        <taxon>Panicinae</taxon>
        <taxon>Panicum</taxon>
        <taxon>Panicum sect. Panicum</taxon>
    </lineage>
</organism>
<dbReference type="PANTHER" id="PTHR23272">
    <property type="entry name" value="BED FINGER-RELATED"/>
    <property type="match status" value="1"/>
</dbReference>
<sequence length="239" mass="27131">MSLQRYFSGTSYLTANLFFRGVCEIKILLIDWCNSSDPTICEMATAMNVKFDKYCKKSNVALVVANVLDPRFKRRIVEFYLRKIYRNSFRTELDKFNGVLRKIYQCYVAIAPSSKSSKTPSPLNQFMDSVDDELDKVLFEGNSYGSDGQLSELDKYLAEPPLRASKAKQNTFDILAYWKSQKEEYSALSLLARDVLATQVSTVASESAFSAGGRVIDAYRSRLDPNMVEALVCTKDWIT</sequence>
<comment type="caution">
    <text evidence="3">The sequence shown here is derived from an EMBL/GenBank/DDBJ whole genome shotgun (WGS) entry which is preliminary data.</text>
</comment>
<dbReference type="STRING" id="4540.A0A3L6TKJ7"/>
<dbReference type="InterPro" id="IPR025525">
    <property type="entry name" value="hAT-like_transposase_RNase-H"/>
</dbReference>
<dbReference type="SUPFAM" id="SSF53098">
    <property type="entry name" value="Ribonuclease H-like"/>
    <property type="match status" value="1"/>
</dbReference>
<dbReference type="GO" id="GO:0046983">
    <property type="term" value="F:protein dimerization activity"/>
    <property type="evidence" value="ECO:0007669"/>
    <property type="project" value="InterPro"/>
</dbReference>
<feature type="domain" description="HAT C-terminal dimerisation" evidence="1">
    <location>
        <begin position="152"/>
        <end position="238"/>
    </location>
</feature>
<dbReference type="InterPro" id="IPR012337">
    <property type="entry name" value="RNaseH-like_sf"/>
</dbReference>
<accession>A0A3L6TKJ7</accession>
<dbReference type="GO" id="GO:0003677">
    <property type="term" value="F:DNA binding"/>
    <property type="evidence" value="ECO:0007669"/>
    <property type="project" value="InterPro"/>
</dbReference>
<name>A0A3L6TKJ7_PANMI</name>
<dbReference type="Pfam" id="PF14372">
    <property type="entry name" value="hAT-like_RNase-H"/>
    <property type="match status" value="1"/>
</dbReference>
<dbReference type="OrthoDB" id="1893698at2759"/>